<dbReference type="AlphaFoldDB" id="A0A9W9ZFD4"/>
<feature type="region of interest" description="Disordered" evidence="1">
    <location>
        <begin position="225"/>
        <end position="248"/>
    </location>
</feature>
<reference evidence="3" key="1">
    <citation type="submission" date="2023-01" db="EMBL/GenBank/DDBJ databases">
        <title>Genome assembly of the deep-sea coral Lophelia pertusa.</title>
        <authorList>
            <person name="Herrera S."/>
            <person name="Cordes E."/>
        </authorList>
    </citation>
    <scope>NUCLEOTIDE SEQUENCE</scope>
    <source>
        <strain evidence="3">USNM1676648</strain>
        <tissue evidence="3">Polyp</tissue>
    </source>
</reference>
<proteinExistence type="predicted"/>
<feature type="transmembrane region" description="Helical" evidence="2">
    <location>
        <begin position="6"/>
        <end position="27"/>
    </location>
</feature>
<keyword evidence="4" id="KW-1185">Reference proteome</keyword>
<organism evidence="3 4">
    <name type="scientific">Desmophyllum pertusum</name>
    <dbReference type="NCBI Taxonomy" id="174260"/>
    <lineage>
        <taxon>Eukaryota</taxon>
        <taxon>Metazoa</taxon>
        <taxon>Cnidaria</taxon>
        <taxon>Anthozoa</taxon>
        <taxon>Hexacorallia</taxon>
        <taxon>Scleractinia</taxon>
        <taxon>Caryophylliina</taxon>
        <taxon>Caryophylliidae</taxon>
        <taxon>Desmophyllum</taxon>
    </lineage>
</organism>
<feature type="region of interest" description="Disordered" evidence="1">
    <location>
        <begin position="437"/>
        <end position="469"/>
    </location>
</feature>
<evidence type="ECO:0000313" key="3">
    <source>
        <dbReference type="EMBL" id="KAJ7380718.1"/>
    </source>
</evidence>
<keyword evidence="2" id="KW-0812">Transmembrane</keyword>
<feature type="compositionally biased region" description="Polar residues" evidence="1">
    <location>
        <begin position="458"/>
        <end position="469"/>
    </location>
</feature>
<protein>
    <submittedName>
        <fullName evidence="3">Uncharacterized protein</fullName>
    </submittedName>
</protein>
<comment type="caution">
    <text evidence="3">The sequence shown here is derived from an EMBL/GenBank/DDBJ whole genome shotgun (WGS) entry which is preliminary data.</text>
</comment>
<name>A0A9W9ZFD4_9CNID</name>
<feature type="compositionally biased region" description="Polar residues" evidence="1">
    <location>
        <begin position="308"/>
        <end position="319"/>
    </location>
</feature>
<keyword evidence="2" id="KW-0472">Membrane</keyword>
<feature type="compositionally biased region" description="Polar residues" evidence="1">
    <location>
        <begin position="328"/>
        <end position="340"/>
    </location>
</feature>
<dbReference type="Proteomes" id="UP001163046">
    <property type="component" value="Unassembled WGS sequence"/>
</dbReference>
<dbReference type="EMBL" id="MU826352">
    <property type="protein sequence ID" value="KAJ7380718.1"/>
    <property type="molecule type" value="Genomic_DNA"/>
</dbReference>
<evidence type="ECO:0000256" key="2">
    <source>
        <dbReference type="SAM" id="Phobius"/>
    </source>
</evidence>
<keyword evidence="2" id="KW-1133">Transmembrane helix</keyword>
<accession>A0A9W9ZFD4</accession>
<sequence length="567" mass="63569">MDVHGLLVFTVSLILCLACFCLLVRAYRRKPQYRGKQKELQRPFMKRKRDTLSPRTSLLFANRQFTNGFIITPGSSPKRHHQSLRSAPLNNSNIHDKSFGNRTWPERNFLGDVITSINQLQNKKFREPKMSEGSPEKKFEPRVLFRSHPSVRGKEGQLCGCDCEEDDAATVCILFHRDEGNSSGKQDLHDTSVAQITTGRHPATDPKPELKAGASYLSEYVASESEKQLSPMSTAEEKPKTPQLVWHQPRSRRAQVSLEQQPFLWAHGCNSSKIEEKAWSDESCRKTMSVNSEAADKFAEKELKSENSHCNNGKSNTSVDAVEKTKHTYSSSDNVSSKSECNPLDNTCSDSLDNILAKRPRARSHRKKVIKSSEEEADICTHQAADTNDVVANASKTEVHCMLCGITLSKPQCFYSLGSLCTDGEICETDSDDINRHPVGDIDIDPPLVESQSHHDTGYTSSDDFDNESNLSKELDSVWLHDRRETDSYDGDYESDNEDIGVKPVVMSDDMALKPLASVGEPLAIKDYALREWKSDTPTSQAMKKVYSLKICTVYSIQCIEYGVPTI</sequence>
<evidence type="ECO:0000256" key="1">
    <source>
        <dbReference type="SAM" id="MobiDB-lite"/>
    </source>
</evidence>
<dbReference type="OrthoDB" id="5962728at2759"/>
<evidence type="ECO:0000313" key="4">
    <source>
        <dbReference type="Proteomes" id="UP001163046"/>
    </source>
</evidence>
<gene>
    <name evidence="3" type="ORF">OS493_007088</name>
</gene>
<feature type="region of interest" description="Disordered" evidence="1">
    <location>
        <begin position="300"/>
        <end position="340"/>
    </location>
</feature>